<organism evidence="2 3">
    <name type="scientific">Lithospermum erythrorhizon</name>
    <name type="common">Purple gromwell</name>
    <name type="synonym">Lithospermum officinale var. erythrorhizon</name>
    <dbReference type="NCBI Taxonomy" id="34254"/>
    <lineage>
        <taxon>Eukaryota</taxon>
        <taxon>Viridiplantae</taxon>
        <taxon>Streptophyta</taxon>
        <taxon>Embryophyta</taxon>
        <taxon>Tracheophyta</taxon>
        <taxon>Spermatophyta</taxon>
        <taxon>Magnoliopsida</taxon>
        <taxon>eudicotyledons</taxon>
        <taxon>Gunneridae</taxon>
        <taxon>Pentapetalae</taxon>
        <taxon>asterids</taxon>
        <taxon>lamiids</taxon>
        <taxon>Boraginales</taxon>
        <taxon>Boraginaceae</taxon>
        <taxon>Boraginoideae</taxon>
        <taxon>Lithospermeae</taxon>
        <taxon>Lithospermum</taxon>
    </lineage>
</organism>
<dbReference type="Proteomes" id="UP001454036">
    <property type="component" value="Unassembled WGS sequence"/>
</dbReference>
<evidence type="ECO:0000313" key="2">
    <source>
        <dbReference type="EMBL" id="GAA0163633.1"/>
    </source>
</evidence>
<proteinExistence type="predicted"/>
<keyword evidence="3" id="KW-1185">Reference proteome</keyword>
<reference evidence="2 3" key="1">
    <citation type="submission" date="2024-01" db="EMBL/GenBank/DDBJ databases">
        <title>The complete chloroplast genome sequence of Lithospermum erythrorhizon: insights into the phylogenetic relationship among Boraginaceae species and the maternal lineages of purple gromwells.</title>
        <authorList>
            <person name="Okada T."/>
            <person name="Watanabe K."/>
        </authorList>
    </citation>
    <scope>NUCLEOTIDE SEQUENCE [LARGE SCALE GENOMIC DNA]</scope>
</reference>
<evidence type="ECO:0000313" key="3">
    <source>
        <dbReference type="Proteomes" id="UP001454036"/>
    </source>
</evidence>
<comment type="caution">
    <text evidence="2">The sequence shown here is derived from an EMBL/GenBank/DDBJ whole genome shotgun (WGS) entry which is preliminary data.</text>
</comment>
<sequence>MVESSNNTSSRPSRPSQVLKETLREGSVNIEAHASISTPVLRSLHLRSAMEEAPEDFVGSLLRDSPEALPTTISQDLDDSQALLDVMSLRSRMGPPPDVPPS</sequence>
<gene>
    <name evidence="2" type="ORF">LIER_19448</name>
</gene>
<name>A0AAV3QKF0_LITER</name>
<dbReference type="AlphaFoldDB" id="A0AAV3QKF0"/>
<protein>
    <submittedName>
        <fullName evidence="2">Uncharacterized protein</fullName>
    </submittedName>
</protein>
<feature type="region of interest" description="Disordered" evidence="1">
    <location>
        <begin position="1"/>
        <end position="20"/>
    </location>
</feature>
<accession>A0AAV3QKF0</accession>
<feature type="compositionally biased region" description="Low complexity" evidence="1">
    <location>
        <begin position="1"/>
        <end position="16"/>
    </location>
</feature>
<dbReference type="EMBL" id="BAABME010004806">
    <property type="protein sequence ID" value="GAA0163633.1"/>
    <property type="molecule type" value="Genomic_DNA"/>
</dbReference>
<evidence type="ECO:0000256" key="1">
    <source>
        <dbReference type="SAM" id="MobiDB-lite"/>
    </source>
</evidence>